<dbReference type="InterPro" id="IPR011042">
    <property type="entry name" value="6-blade_b-propeller_TolB-like"/>
</dbReference>
<dbReference type="RefSeq" id="WP_265989704.1">
    <property type="nucleotide sequence ID" value="NZ_CP110973.1"/>
</dbReference>
<comment type="similarity">
    <text evidence="1">Belongs to the TolB family.</text>
</comment>
<dbReference type="PANTHER" id="PTHR36842:SF1">
    <property type="entry name" value="PROTEIN TOLB"/>
    <property type="match status" value="1"/>
</dbReference>
<gene>
    <name evidence="2" type="ORF">ACFQ4C_04025</name>
</gene>
<dbReference type="InterPro" id="IPR011659">
    <property type="entry name" value="WD40"/>
</dbReference>
<proteinExistence type="inferred from homology"/>
<dbReference type="Pfam" id="PF07676">
    <property type="entry name" value="PD40"/>
    <property type="match status" value="2"/>
</dbReference>
<dbReference type="EMBL" id="JBHTLP010000002">
    <property type="protein sequence ID" value="MFD1140257.1"/>
    <property type="molecule type" value="Genomic_DNA"/>
</dbReference>
<organism evidence="2 3">
    <name type="scientific">Larkinella insperata</name>
    <dbReference type="NCBI Taxonomy" id="332158"/>
    <lineage>
        <taxon>Bacteria</taxon>
        <taxon>Pseudomonadati</taxon>
        <taxon>Bacteroidota</taxon>
        <taxon>Cytophagia</taxon>
        <taxon>Cytophagales</taxon>
        <taxon>Spirosomataceae</taxon>
        <taxon>Larkinella</taxon>
    </lineage>
</organism>
<dbReference type="Gene3D" id="2.120.10.30">
    <property type="entry name" value="TolB, C-terminal domain"/>
    <property type="match status" value="1"/>
</dbReference>
<dbReference type="Proteomes" id="UP001597116">
    <property type="component" value="Unassembled WGS sequence"/>
</dbReference>
<reference evidence="3" key="1">
    <citation type="journal article" date="2019" name="Int. J. Syst. Evol. Microbiol.">
        <title>The Global Catalogue of Microorganisms (GCM) 10K type strain sequencing project: providing services to taxonomists for standard genome sequencing and annotation.</title>
        <authorList>
            <consortium name="The Broad Institute Genomics Platform"/>
            <consortium name="The Broad Institute Genome Sequencing Center for Infectious Disease"/>
            <person name="Wu L."/>
            <person name="Ma J."/>
        </authorList>
    </citation>
    <scope>NUCLEOTIDE SEQUENCE [LARGE SCALE GENOMIC DNA]</scope>
    <source>
        <strain evidence="3">CCUG 55608</strain>
    </source>
</reference>
<evidence type="ECO:0000313" key="3">
    <source>
        <dbReference type="Proteomes" id="UP001597116"/>
    </source>
</evidence>
<dbReference type="PANTHER" id="PTHR36842">
    <property type="entry name" value="PROTEIN TOLB HOMOLOG"/>
    <property type="match status" value="1"/>
</dbReference>
<keyword evidence="3" id="KW-1185">Reference proteome</keyword>
<evidence type="ECO:0000313" key="2">
    <source>
        <dbReference type="EMBL" id="MFD1140257.1"/>
    </source>
</evidence>
<accession>A0ABW3Q598</accession>
<sequence length="319" mass="34909">MNSTSVVNSGIRGLFFVFLIGLFACKSDEVGESVPGWPNLPVKNDLYFFRHQNIQKINLGTGVITAIGGSDDKPDQSRSVDVSRDGREIAFNVFDYDSNTGRNVYEIRVMDPSGRRVLAFPTLESYVNVKIAPDKSKFATKKLTDDVMVIYGRNGAVITAMSGVSHYAWTPDGRLVLTNTGGEIALTNKELTGGSTLKKLTGAVREPDVSPDGQKLAFYHAGNVWTMKLDGSDLKQLTRSSLEVFSPCWSPDGKYLSVLQGASQQQNHLGAPNIFLIPSAATAPVEVTDKSQTAIRLYEKWPESGSYTELNSRSQAMLR</sequence>
<comment type="caution">
    <text evidence="2">The sequence shown here is derived from an EMBL/GenBank/DDBJ whole genome shotgun (WGS) entry which is preliminary data.</text>
</comment>
<protein>
    <recommendedName>
        <fullName evidence="4">WD40 repeat protein</fullName>
    </recommendedName>
</protein>
<evidence type="ECO:0008006" key="4">
    <source>
        <dbReference type="Google" id="ProtNLM"/>
    </source>
</evidence>
<dbReference type="SUPFAM" id="SSF82171">
    <property type="entry name" value="DPP6 N-terminal domain-like"/>
    <property type="match status" value="1"/>
</dbReference>
<evidence type="ECO:0000256" key="1">
    <source>
        <dbReference type="ARBA" id="ARBA00009820"/>
    </source>
</evidence>
<name>A0ABW3Q598_9BACT</name>